<dbReference type="Proteomes" id="UP001152604">
    <property type="component" value="Unassembled WGS sequence"/>
</dbReference>
<feature type="domain" description="Acyltransferase 3" evidence="2">
    <location>
        <begin position="90"/>
        <end position="393"/>
    </location>
</feature>
<keyword evidence="1" id="KW-0472">Membrane</keyword>
<organism evidence="3 4">
    <name type="scientific">Mesorhizobium ventifaucium</name>
    <dbReference type="NCBI Taxonomy" id="666020"/>
    <lineage>
        <taxon>Bacteria</taxon>
        <taxon>Pseudomonadati</taxon>
        <taxon>Pseudomonadota</taxon>
        <taxon>Alphaproteobacteria</taxon>
        <taxon>Hyphomicrobiales</taxon>
        <taxon>Phyllobacteriaceae</taxon>
        <taxon>Mesorhizobium</taxon>
    </lineage>
</organism>
<feature type="transmembrane region" description="Helical" evidence="1">
    <location>
        <begin position="93"/>
        <end position="111"/>
    </location>
</feature>
<feature type="transmembrane region" description="Helical" evidence="1">
    <location>
        <begin position="311"/>
        <end position="331"/>
    </location>
</feature>
<evidence type="ECO:0000313" key="3">
    <source>
        <dbReference type="EMBL" id="CAH2401644.1"/>
    </source>
</evidence>
<dbReference type="Pfam" id="PF01757">
    <property type="entry name" value="Acyl_transf_3"/>
    <property type="match status" value="1"/>
</dbReference>
<feature type="transmembrane region" description="Helical" evidence="1">
    <location>
        <begin position="225"/>
        <end position="254"/>
    </location>
</feature>
<feature type="transmembrane region" description="Helical" evidence="1">
    <location>
        <begin position="379"/>
        <end position="399"/>
    </location>
</feature>
<proteinExistence type="predicted"/>
<dbReference type="PANTHER" id="PTHR23028">
    <property type="entry name" value="ACETYLTRANSFERASE"/>
    <property type="match status" value="1"/>
</dbReference>
<feature type="transmembrane region" description="Helical" evidence="1">
    <location>
        <begin position="167"/>
        <end position="186"/>
    </location>
</feature>
<evidence type="ECO:0000256" key="1">
    <source>
        <dbReference type="SAM" id="Phobius"/>
    </source>
</evidence>
<sequence>MLAPSGYCRSRLSRQISLYLQIPVAAFERNRLVPCPLPCRKPPIVAGRIDVGHNRQLGRMRKLRFDCSALPALIVPPKGHLGLKKMRLDSIQVGRGAAAFLVVLLHSELAVTKYFGAPITNGALLFGKAGVDFFFVLSGFIIWWVHSPDIGNKPRLANYAMKRSRRIYPTYWVALACVIAIFAVMPEAGTGRELELPSVLRAILLFPNPDGQILGVAWTLCYEMVFYILFGILIFAPITGIVLMAGWLLCAMAFPDANSFIFAPYPAHFAMGMAAAFLSRGLNLRHGVAIAAAGVCLFAACAVAEQHLGEVARHLCYAVSSMVIIVGLCSMDLKSPTSWPKPLLLLGAASYSLYLVHYPTLVGANKLLSNVYPELSPSIALICAIAVATGAGITFHLVVERPIGEFLQRRDSRIVQAAPG</sequence>
<dbReference type="RefSeq" id="WP_254025944.1">
    <property type="nucleotide sequence ID" value="NZ_CAKXZS010000023.1"/>
</dbReference>
<comment type="caution">
    <text evidence="3">The sequence shown here is derived from an EMBL/GenBank/DDBJ whole genome shotgun (WGS) entry which is preliminary data.</text>
</comment>
<feature type="transmembrane region" description="Helical" evidence="1">
    <location>
        <begin position="260"/>
        <end position="279"/>
    </location>
</feature>
<dbReference type="PANTHER" id="PTHR23028:SF131">
    <property type="entry name" value="BLR2367 PROTEIN"/>
    <property type="match status" value="1"/>
</dbReference>
<keyword evidence="1" id="KW-0812">Transmembrane</keyword>
<evidence type="ECO:0000259" key="2">
    <source>
        <dbReference type="Pfam" id="PF01757"/>
    </source>
</evidence>
<keyword evidence="4" id="KW-1185">Reference proteome</keyword>
<dbReference type="EMBL" id="CAKXZS010000023">
    <property type="protein sequence ID" value="CAH2401644.1"/>
    <property type="molecule type" value="Genomic_DNA"/>
</dbReference>
<protein>
    <recommendedName>
        <fullName evidence="2">Acyltransferase 3 domain-containing protein</fullName>
    </recommendedName>
</protein>
<feature type="transmembrane region" description="Helical" evidence="1">
    <location>
        <begin position="343"/>
        <end position="359"/>
    </location>
</feature>
<name>A0ABN8JXL8_9HYPH</name>
<gene>
    <name evidence="3" type="ORF">MES4922_30202</name>
</gene>
<reference evidence="3" key="1">
    <citation type="submission" date="2022-03" db="EMBL/GenBank/DDBJ databases">
        <authorList>
            <person name="Brunel B."/>
        </authorList>
    </citation>
    <scope>NUCLEOTIDE SEQUENCE</scope>
    <source>
        <strain evidence="3">STM4922sample</strain>
    </source>
</reference>
<feature type="transmembrane region" description="Helical" evidence="1">
    <location>
        <begin position="286"/>
        <end position="305"/>
    </location>
</feature>
<dbReference type="InterPro" id="IPR002656">
    <property type="entry name" value="Acyl_transf_3_dom"/>
</dbReference>
<keyword evidence="1" id="KW-1133">Transmembrane helix</keyword>
<evidence type="ECO:0000313" key="4">
    <source>
        <dbReference type="Proteomes" id="UP001152604"/>
    </source>
</evidence>
<dbReference type="InterPro" id="IPR050879">
    <property type="entry name" value="Acyltransferase_3"/>
</dbReference>
<feature type="transmembrane region" description="Helical" evidence="1">
    <location>
        <begin position="198"/>
        <end position="218"/>
    </location>
</feature>
<accession>A0ABN8JXL8</accession>
<feature type="transmembrane region" description="Helical" evidence="1">
    <location>
        <begin position="123"/>
        <end position="146"/>
    </location>
</feature>